<gene>
    <name evidence="2" type="ORF">DAEQUDRAFT_637085</name>
</gene>
<dbReference type="InterPro" id="IPR041677">
    <property type="entry name" value="DNA2/NAM7_AAA_11"/>
</dbReference>
<dbReference type="STRING" id="1314783.A0A165TN34"/>
<evidence type="ECO:0000313" key="2">
    <source>
        <dbReference type="EMBL" id="KZT73690.1"/>
    </source>
</evidence>
<dbReference type="Gene3D" id="3.40.50.300">
    <property type="entry name" value="P-loop containing nucleotide triphosphate hydrolases"/>
    <property type="match status" value="1"/>
</dbReference>
<proteinExistence type="predicted"/>
<evidence type="ECO:0000259" key="1">
    <source>
        <dbReference type="Pfam" id="PF13086"/>
    </source>
</evidence>
<dbReference type="GO" id="GO:0004386">
    <property type="term" value="F:helicase activity"/>
    <property type="evidence" value="ECO:0007669"/>
    <property type="project" value="InterPro"/>
</dbReference>
<dbReference type="AlphaFoldDB" id="A0A165TN34"/>
<organism evidence="2 3">
    <name type="scientific">Daedalea quercina L-15889</name>
    <dbReference type="NCBI Taxonomy" id="1314783"/>
    <lineage>
        <taxon>Eukaryota</taxon>
        <taxon>Fungi</taxon>
        <taxon>Dikarya</taxon>
        <taxon>Basidiomycota</taxon>
        <taxon>Agaricomycotina</taxon>
        <taxon>Agaricomycetes</taxon>
        <taxon>Polyporales</taxon>
        <taxon>Fomitopsis</taxon>
    </lineage>
</organism>
<dbReference type="Proteomes" id="UP000076727">
    <property type="component" value="Unassembled WGS sequence"/>
</dbReference>
<evidence type="ECO:0000313" key="3">
    <source>
        <dbReference type="Proteomes" id="UP000076727"/>
    </source>
</evidence>
<feature type="non-terminal residue" evidence="2">
    <location>
        <position position="1"/>
    </location>
</feature>
<dbReference type="InterPro" id="IPR027417">
    <property type="entry name" value="P-loop_NTPase"/>
</dbReference>
<dbReference type="OrthoDB" id="6513042at2759"/>
<keyword evidence="3" id="KW-1185">Reference proteome</keyword>
<reference evidence="2 3" key="1">
    <citation type="journal article" date="2016" name="Mol. Biol. Evol.">
        <title>Comparative Genomics of Early-Diverging Mushroom-Forming Fungi Provides Insights into the Origins of Lignocellulose Decay Capabilities.</title>
        <authorList>
            <person name="Nagy L.G."/>
            <person name="Riley R."/>
            <person name="Tritt A."/>
            <person name="Adam C."/>
            <person name="Daum C."/>
            <person name="Floudas D."/>
            <person name="Sun H."/>
            <person name="Yadav J.S."/>
            <person name="Pangilinan J."/>
            <person name="Larsson K.H."/>
            <person name="Matsuura K."/>
            <person name="Barry K."/>
            <person name="Labutti K."/>
            <person name="Kuo R."/>
            <person name="Ohm R.A."/>
            <person name="Bhattacharya S.S."/>
            <person name="Shirouzu T."/>
            <person name="Yoshinaga Y."/>
            <person name="Martin F.M."/>
            <person name="Grigoriev I.V."/>
            <person name="Hibbett D.S."/>
        </authorList>
    </citation>
    <scope>NUCLEOTIDE SEQUENCE [LARGE SCALE GENOMIC DNA]</scope>
    <source>
        <strain evidence="2 3">L-15889</strain>
    </source>
</reference>
<feature type="non-terminal residue" evidence="2">
    <location>
        <position position="109"/>
    </location>
</feature>
<protein>
    <recommendedName>
        <fullName evidence="1">DNA2/NAM7 helicase helicase domain-containing protein</fullName>
    </recommendedName>
</protein>
<dbReference type="Pfam" id="PF13086">
    <property type="entry name" value="AAA_11"/>
    <property type="match status" value="1"/>
</dbReference>
<dbReference type="SUPFAM" id="SSF52540">
    <property type="entry name" value="P-loop containing nucleoside triphosphate hydrolases"/>
    <property type="match status" value="1"/>
</dbReference>
<dbReference type="EMBL" id="KV429036">
    <property type="protein sequence ID" value="KZT73690.1"/>
    <property type="molecule type" value="Genomic_DNA"/>
</dbReference>
<name>A0A165TN34_9APHY</name>
<feature type="domain" description="DNA2/NAM7 helicase helicase" evidence="1">
    <location>
        <begin position="1"/>
        <end position="48"/>
    </location>
</feature>
<accession>A0A165TN34</accession>
<sequence>GPPGTGKTTVIAASVLELMSIPKEEGRGIWLVAQSNVAVKNIAEKLADVDFLDFKILVSYDFHFDWHEHLYEKIESNVIRSDDFADNDVGTGRLLLGSKVILCTLSMLS</sequence>